<evidence type="ECO:0000259" key="1">
    <source>
        <dbReference type="Pfam" id="PF04248"/>
    </source>
</evidence>
<name>A0ABQ5VZH0_9HYPH</name>
<dbReference type="InterPro" id="IPR007361">
    <property type="entry name" value="DUF427"/>
</dbReference>
<dbReference type="RefSeq" id="WP_284338462.1">
    <property type="nucleotide sequence ID" value="NZ_BSNS01000002.1"/>
</dbReference>
<evidence type="ECO:0000313" key="3">
    <source>
        <dbReference type="Proteomes" id="UP001156691"/>
    </source>
</evidence>
<gene>
    <name evidence="2" type="ORF">GCM10010862_02570</name>
</gene>
<keyword evidence="3" id="KW-1185">Reference proteome</keyword>
<feature type="domain" description="DUF427" evidence="1">
    <location>
        <begin position="20"/>
        <end position="109"/>
    </location>
</feature>
<comment type="caution">
    <text evidence="2">The sequence shown here is derived from an EMBL/GenBank/DDBJ whole genome shotgun (WGS) entry which is preliminary data.</text>
</comment>
<proteinExistence type="predicted"/>
<dbReference type="InterPro" id="IPR038694">
    <property type="entry name" value="DUF427_sf"/>
</dbReference>
<dbReference type="EMBL" id="BSNS01000002">
    <property type="protein sequence ID" value="GLQ52999.1"/>
    <property type="molecule type" value="Genomic_DNA"/>
</dbReference>
<sequence length="119" mass="13309">MTPDRRAEEFSIAPVEGRVHIFVDDAEVIDSRRALRLEHADGSSHVYVPMDDIRSDLLLATDDHRQTALGEVHFYTIRTATATIENAAEYVSEAAAGAEPLYDHVHFLEGRVRCEFSPA</sequence>
<organism evidence="2 3">
    <name type="scientific">Devosia nitrariae</name>
    <dbReference type="NCBI Taxonomy" id="2071872"/>
    <lineage>
        <taxon>Bacteria</taxon>
        <taxon>Pseudomonadati</taxon>
        <taxon>Pseudomonadota</taxon>
        <taxon>Alphaproteobacteria</taxon>
        <taxon>Hyphomicrobiales</taxon>
        <taxon>Devosiaceae</taxon>
        <taxon>Devosia</taxon>
    </lineage>
</organism>
<reference evidence="3" key="1">
    <citation type="journal article" date="2019" name="Int. J. Syst. Evol. Microbiol.">
        <title>The Global Catalogue of Microorganisms (GCM) 10K type strain sequencing project: providing services to taxonomists for standard genome sequencing and annotation.</title>
        <authorList>
            <consortium name="The Broad Institute Genomics Platform"/>
            <consortium name="The Broad Institute Genome Sequencing Center for Infectious Disease"/>
            <person name="Wu L."/>
            <person name="Ma J."/>
        </authorList>
    </citation>
    <scope>NUCLEOTIDE SEQUENCE [LARGE SCALE GENOMIC DNA]</scope>
    <source>
        <strain evidence="3">NBRC 112416</strain>
    </source>
</reference>
<dbReference type="Proteomes" id="UP001156691">
    <property type="component" value="Unassembled WGS sequence"/>
</dbReference>
<dbReference type="Gene3D" id="2.170.150.40">
    <property type="entry name" value="Domain of unknown function (DUF427)"/>
    <property type="match status" value="1"/>
</dbReference>
<evidence type="ECO:0000313" key="2">
    <source>
        <dbReference type="EMBL" id="GLQ52999.1"/>
    </source>
</evidence>
<accession>A0ABQ5VZH0</accession>
<dbReference type="Pfam" id="PF04248">
    <property type="entry name" value="NTP_transf_9"/>
    <property type="match status" value="1"/>
</dbReference>
<protein>
    <recommendedName>
        <fullName evidence="1">DUF427 domain-containing protein</fullName>
    </recommendedName>
</protein>